<evidence type="ECO:0000259" key="1">
    <source>
        <dbReference type="Pfam" id="PF00134"/>
    </source>
</evidence>
<proteinExistence type="predicted"/>
<dbReference type="GO" id="GO:0016538">
    <property type="term" value="F:cyclin-dependent protein serine/threonine kinase regulator activity"/>
    <property type="evidence" value="ECO:0007669"/>
    <property type="project" value="TreeGrafter"/>
</dbReference>
<dbReference type="Proteomes" id="UP000076761">
    <property type="component" value="Unassembled WGS sequence"/>
</dbReference>
<keyword evidence="3" id="KW-1185">Reference proteome</keyword>
<gene>
    <name evidence="2" type="ORF">NEOLEDRAFT_1098584</name>
</gene>
<dbReference type="STRING" id="1314782.A0A165Q520"/>
<dbReference type="OrthoDB" id="2789372at2759"/>
<evidence type="ECO:0000313" key="3">
    <source>
        <dbReference type="Proteomes" id="UP000076761"/>
    </source>
</evidence>
<dbReference type="InParanoid" id="A0A165Q520"/>
<evidence type="ECO:0000313" key="2">
    <source>
        <dbReference type="EMBL" id="KZT21936.1"/>
    </source>
</evidence>
<dbReference type="GO" id="GO:0019901">
    <property type="term" value="F:protein kinase binding"/>
    <property type="evidence" value="ECO:0007669"/>
    <property type="project" value="InterPro"/>
</dbReference>
<dbReference type="InterPro" id="IPR013922">
    <property type="entry name" value="Cyclin_PHO80-like"/>
</dbReference>
<sequence length="372" mass="41370">MSSPSFLATMSSSRSQEFYRPYASACFMYLATKFRSASTITSPEGRILPLEPFILHVLNRGQFPTDLVCLALFLLDRMKKKRPHAVAKDGSPLFIAALMLAQKSAADQAYGLNTWAVLTQLTMTKRLITLYERELLQALEYEIHISATQMGAFEQFKRDIRWPNQVAMRNAIPDTLGSVSSRLPSVLDAAWEAYNEIATENPEQGPVTLVVERSHSAPGGATFIGTASNHIPDRFAAPGIPLPFEILRRTRTQSTSAARVVPPRMYSWPPLPPTYSRPPGTASIPSPVEATEARINSEDFHSRRLSSIPSNRYKALVDSLFYSRRSATWDGTDSVAGPLVVQPGDPSIVERWTMENPKPTQKPLTMAYPVVW</sequence>
<dbReference type="SUPFAM" id="SSF47954">
    <property type="entry name" value="Cyclin-like"/>
    <property type="match status" value="1"/>
</dbReference>
<accession>A0A165Q520</accession>
<dbReference type="Pfam" id="PF00134">
    <property type="entry name" value="Cyclin_N"/>
    <property type="match status" value="1"/>
</dbReference>
<organism evidence="2 3">
    <name type="scientific">Neolentinus lepideus HHB14362 ss-1</name>
    <dbReference type="NCBI Taxonomy" id="1314782"/>
    <lineage>
        <taxon>Eukaryota</taxon>
        <taxon>Fungi</taxon>
        <taxon>Dikarya</taxon>
        <taxon>Basidiomycota</taxon>
        <taxon>Agaricomycotina</taxon>
        <taxon>Agaricomycetes</taxon>
        <taxon>Gloeophyllales</taxon>
        <taxon>Gloeophyllaceae</taxon>
        <taxon>Neolentinus</taxon>
    </lineage>
</organism>
<dbReference type="GO" id="GO:0000307">
    <property type="term" value="C:cyclin-dependent protein kinase holoenzyme complex"/>
    <property type="evidence" value="ECO:0007669"/>
    <property type="project" value="TreeGrafter"/>
</dbReference>
<reference evidence="2 3" key="1">
    <citation type="journal article" date="2016" name="Mol. Biol. Evol.">
        <title>Comparative Genomics of Early-Diverging Mushroom-Forming Fungi Provides Insights into the Origins of Lignocellulose Decay Capabilities.</title>
        <authorList>
            <person name="Nagy L.G."/>
            <person name="Riley R."/>
            <person name="Tritt A."/>
            <person name="Adam C."/>
            <person name="Daum C."/>
            <person name="Floudas D."/>
            <person name="Sun H."/>
            <person name="Yadav J.S."/>
            <person name="Pangilinan J."/>
            <person name="Larsson K.H."/>
            <person name="Matsuura K."/>
            <person name="Barry K."/>
            <person name="Labutti K."/>
            <person name="Kuo R."/>
            <person name="Ohm R.A."/>
            <person name="Bhattacharya S.S."/>
            <person name="Shirouzu T."/>
            <person name="Yoshinaga Y."/>
            <person name="Martin F.M."/>
            <person name="Grigoriev I.V."/>
            <person name="Hibbett D.S."/>
        </authorList>
    </citation>
    <scope>NUCLEOTIDE SEQUENCE [LARGE SCALE GENOMIC DNA]</scope>
    <source>
        <strain evidence="2 3">HHB14362 ss-1</strain>
    </source>
</reference>
<protein>
    <recommendedName>
        <fullName evidence="1">Cyclin N-terminal domain-containing protein</fullName>
    </recommendedName>
</protein>
<name>A0A165Q520_9AGAM</name>
<dbReference type="PANTHER" id="PTHR15615:SF108">
    <property type="entry name" value="PROTEIN CNPPD1"/>
    <property type="match status" value="1"/>
</dbReference>
<dbReference type="GO" id="GO:0005634">
    <property type="term" value="C:nucleus"/>
    <property type="evidence" value="ECO:0007669"/>
    <property type="project" value="TreeGrafter"/>
</dbReference>
<dbReference type="CDD" id="cd20557">
    <property type="entry name" value="CYCLIN_ScPCL1-like"/>
    <property type="match status" value="1"/>
</dbReference>
<dbReference type="EMBL" id="KV425601">
    <property type="protein sequence ID" value="KZT21936.1"/>
    <property type="molecule type" value="Genomic_DNA"/>
</dbReference>
<dbReference type="Gene3D" id="1.10.472.10">
    <property type="entry name" value="Cyclin-like"/>
    <property type="match status" value="1"/>
</dbReference>
<dbReference type="PANTHER" id="PTHR15615">
    <property type="match status" value="1"/>
</dbReference>
<dbReference type="InterPro" id="IPR036915">
    <property type="entry name" value="Cyclin-like_sf"/>
</dbReference>
<dbReference type="AlphaFoldDB" id="A0A165Q520"/>
<dbReference type="InterPro" id="IPR006671">
    <property type="entry name" value="Cyclin_N"/>
</dbReference>
<feature type="domain" description="Cyclin N-terminal" evidence="1">
    <location>
        <begin position="53"/>
        <end position="143"/>
    </location>
</feature>